<sequence length="367" mass="40811">MRVLLLFVVIGYLSSYAAISAAIDAGTTGVVKENSEVGLLSYAIAGGDNQVKRSLRLDNHDELAKLDSKDEERVPSGMVDDVVAKVGQSKLNDLIKKNLDEFADFAAQGKKLLGKSSEATKNWGKLKASVLRGKLKPAYEYVDQLSLSTLQQLDEIQKLRKVDIKNGVKGSKKTPDGMRRKFATSNPPKERILPKEEYLVSHVGRAMQRYGKDGSRLLSAGVVTRTNEQGQLQILLISSSNPNKHDFLLPKGGWDKGENIKKAALREVIEEGGVNAQLAHGLGKVKFKEGEDKYTYFAYLMKSNQIYDDWAESIRYRVWVTPDEAIVMLQNRPHMQEVVKRAKAMQNKITAGIKPELNPDLAKVKLD</sequence>
<feature type="region of interest" description="Disordered" evidence="3">
    <location>
        <begin position="167"/>
        <end position="186"/>
    </location>
</feature>
<dbReference type="Proteomes" id="UP000028582">
    <property type="component" value="Unassembled WGS sequence"/>
</dbReference>
<accession>A0A081AYZ6</accession>
<evidence type="ECO:0000256" key="1">
    <source>
        <dbReference type="ARBA" id="ARBA00022723"/>
    </source>
</evidence>
<dbReference type="PROSITE" id="PS00893">
    <property type="entry name" value="NUDIX_BOX"/>
    <property type="match status" value="1"/>
</dbReference>
<keyword evidence="2" id="KW-0378">Hydrolase</keyword>
<evidence type="ECO:0000259" key="5">
    <source>
        <dbReference type="PROSITE" id="PS51462"/>
    </source>
</evidence>
<reference evidence="6 7" key="1">
    <citation type="submission" date="2013-11" db="EMBL/GenBank/DDBJ databases">
        <title>The Genome Sequence of Phytophthora parasitica P1976.</title>
        <authorList>
            <consortium name="The Broad Institute Genomics Platform"/>
            <person name="Russ C."/>
            <person name="Tyler B."/>
            <person name="Panabieres F."/>
            <person name="Shan W."/>
            <person name="Tripathy S."/>
            <person name="Grunwald N."/>
            <person name="Machado M."/>
            <person name="Johnson C.S."/>
            <person name="Walker B."/>
            <person name="Young S."/>
            <person name="Zeng Q."/>
            <person name="Gargeya S."/>
            <person name="Fitzgerald M."/>
            <person name="Haas B."/>
            <person name="Abouelleil A."/>
            <person name="Allen A.W."/>
            <person name="Alvarado L."/>
            <person name="Arachchi H.M."/>
            <person name="Berlin A.M."/>
            <person name="Chapman S.B."/>
            <person name="Gainer-Dewar J."/>
            <person name="Goldberg J."/>
            <person name="Griggs A."/>
            <person name="Gujja S."/>
            <person name="Hansen M."/>
            <person name="Howarth C."/>
            <person name="Imamovic A."/>
            <person name="Ireland A."/>
            <person name="Larimer J."/>
            <person name="McCowan C."/>
            <person name="Murphy C."/>
            <person name="Pearson M."/>
            <person name="Poon T.W."/>
            <person name="Priest M."/>
            <person name="Roberts A."/>
            <person name="Saif S."/>
            <person name="Shea T."/>
            <person name="Sisk P."/>
            <person name="Sykes S."/>
            <person name="Wortman J."/>
            <person name="Nusbaum C."/>
            <person name="Birren B."/>
        </authorList>
    </citation>
    <scope>NUCLEOTIDE SEQUENCE [LARGE SCALE GENOMIC DNA]</scope>
    <source>
        <strain evidence="6 7">P1976</strain>
    </source>
</reference>
<dbReference type="InterPro" id="IPR020084">
    <property type="entry name" value="NUDIX_hydrolase_CS"/>
</dbReference>
<protein>
    <recommendedName>
        <fullName evidence="5">Nudix hydrolase domain-containing protein</fullName>
    </recommendedName>
</protein>
<name>A0A081AYZ6_PHYNI</name>
<evidence type="ECO:0000256" key="2">
    <source>
        <dbReference type="ARBA" id="ARBA00022801"/>
    </source>
</evidence>
<dbReference type="GO" id="GO:0005634">
    <property type="term" value="C:nucleus"/>
    <property type="evidence" value="ECO:0007669"/>
    <property type="project" value="TreeGrafter"/>
</dbReference>
<organism evidence="6 7">
    <name type="scientific">Phytophthora nicotianae P1976</name>
    <dbReference type="NCBI Taxonomy" id="1317066"/>
    <lineage>
        <taxon>Eukaryota</taxon>
        <taxon>Sar</taxon>
        <taxon>Stramenopiles</taxon>
        <taxon>Oomycota</taxon>
        <taxon>Peronosporomycetes</taxon>
        <taxon>Peronosporales</taxon>
        <taxon>Peronosporaceae</taxon>
        <taxon>Phytophthora</taxon>
    </lineage>
</organism>
<gene>
    <name evidence="6" type="ORF">F444_01958</name>
</gene>
<feature type="chain" id="PRO_5001754642" description="Nudix hydrolase domain-containing protein" evidence="4">
    <location>
        <begin position="22"/>
        <end position="367"/>
    </location>
</feature>
<keyword evidence="1" id="KW-0479">Metal-binding</keyword>
<dbReference type="PROSITE" id="PS51462">
    <property type="entry name" value="NUDIX"/>
    <property type="match status" value="1"/>
</dbReference>
<dbReference type="GO" id="GO:0005737">
    <property type="term" value="C:cytoplasm"/>
    <property type="evidence" value="ECO:0007669"/>
    <property type="project" value="TreeGrafter"/>
</dbReference>
<evidence type="ECO:0000256" key="4">
    <source>
        <dbReference type="SAM" id="SignalP"/>
    </source>
</evidence>
<dbReference type="GO" id="GO:0046872">
    <property type="term" value="F:metal ion binding"/>
    <property type="evidence" value="ECO:0007669"/>
    <property type="project" value="UniProtKB-KW"/>
</dbReference>
<feature type="domain" description="Nudix hydrolase" evidence="5">
    <location>
        <begin position="214"/>
        <end position="344"/>
    </location>
</feature>
<dbReference type="Pfam" id="PF00293">
    <property type="entry name" value="NUDIX"/>
    <property type="match status" value="1"/>
</dbReference>
<evidence type="ECO:0000313" key="6">
    <source>
        <dbReference type="EMBL" id="ETO84107.1"/>
    </source>
</evidence>
<dbReference type="InterPro" id="IPR000086">
    <property type="entry name" value="NUDIX_hydrolase_dom"/>
</dbReference>
<feature type="signal peptide" evidence="4">
    <location>
        <begin position="1"/>
        <end position="21"/>
    </location>
</feature>
<dbReference type="Gene3D" id="3.90.79.10">
    <property type="entry name" value="Nucleoside Triphosphate Pyrophosphohydrolase"/>
    <property type="match status" value="1"/>
</dbReference>
<dbReference type="PANTHER" id="PTHR12629:SF0">
    <property type="entry name" value="DIPHOSPHOINOSITOL-POLYPHOSPHATE DIPHOSPHATASE"/>
    <property type="match status" value="1"/>
</dbReference>
<comment type="caution">
    <text evidence="6">The sequence shown here is derived from an EMBL/GenBank/DDBJ whole genome shotgun (WGS) entry which is preliminary data.</text>
</comment>
<dbReference type="EMBL" id="ANJA01000361">
    <property type="protein sequence ID" value="ETO84107.1"/>
    <property type="molecule type" value="Genomic_DNA"/>
</dbReference>
<proteinExistence type="predicted"/>
<keyword evidence="4" id="KW-0732">Signal</keyword>
<dbReference type="PANTHER" id="PTHR12629">
    <property type="entry name" value="DIPHOSPHOINOSITOL POLYPHOSPHATE PHOSPHOHYDROLASE"/>
    <property type="match status" value="1"/>
</dbReference>
<dbReference type="GO" id="GO:0016787">
    <property type="term" value="F:hydrolase activity"/>
    <property type="evidence" value="ECO:0007669"/>
    <property type="project" value="UniProtKB-KW"/>
</dbReference>
<evidence type="ECO:0000256" key="3">
    <source>
        <dbReference type="SAM" id="MobiDB-lite"/>
    </source>
</evidence>
<evidence type="ECO:0000313" key="7">
    <source>
        <dbReference type="Proteomes" id="UP000028582"/>
    </source>
</evidence>
<dbReference type="InterPro" id="IPR015797">
    <property type="entry name" value="NUDIX_hydrolase-like_dom_sf"/>
</dbReference>
<dbReference type="SUPFAM" id="SSF55811">
    <property type="entry name" value="Nudix"/>
    <property type="match status" value="1"/>
</dbReference>
<dbReference type="AlphaFoldDB" id="A0A081AYZ6"/>